<dbReference type="AlphaFoldDB" id="A0AAW9V6M0"/>
<dbReference type="Proteomes" id="UP000449944">
    <property type="component" value="Unassembled WGS sequence"/>
</dbReference>
<gene>
    <name evidence="1" type="ORF">GKR67_01720</name>
</gene>
<comment type="caution">
    <text evidence="1">The sequence shown here is derived from an EMBL/GenBank/DDBJ whole genome shotgun (WGS) entry which is preliminary data.</text>
</comment>
<sequence length="96" mass="10939">MVLSTSVLPDDFKLIEIHGFIEYTHKVEISDKGLIRNITERNRNEHQEAYDNFIRVAGPQGNTIFDVKISTAVAQSKTGTFLYKTYYGTVATVKRK</sequence>
<accession>A0AAW9V6M0</accession>
<evidence type="ECO:0000313" key="2">
    <source>
        <dbReference type="Proteomes" id="UP000449944"/>
    </source>
</evidence>
<dbReference type="EMBL" id="WLUB01000005">
    <property type="protein sequence ID" value="MTC33349.1"/>
    <property type="molecule type" value="Genomic_DNA"/>
</dbReference>
<proteinExistence type="predicted"/>
<evidence type="ECO:0000313" key="1">
    <source>
        <dbReference type="EMBL" id="MTC33349.1"/>
    </source>
</evidence>
<protein>
    <submittedName>
        <fullName evidence="1">Uncharacterized protein</fullName>
    </submittedName>
</protein>
<name>A0AAW9V6M0_9GAMM</name>
<organism evidence="1 2">
    <name type="scientific">Providencia alcalifaciens</name>
    <dbReference type="NCBI Taxonomy" id="126385"/>
    <lineage>
        <taxon>Bacteria</taxon>
        <taxon>Pseudomonadati</taxon>
        <taxon>Pseudomonadota</taxon>
        <taxon>Gammaproteobacteria</taxon>
        <taxon>Enterobacterales</taxon>
        <taxon>Morganellaceae</taxon>
        <taxon>Providencia</taxon>
    </lineage>
</organism>
<reference evidence="1 2" key="1">
    <citation type="submission" date="2019-10" db="EMBL/GenBank/DDBJ databases">
        <title>Comparative genomic analysis of Providencia.</title>
        <authorList>
            <person name="Yuan C."/>
            <person name="Wei Y."/>
            <person name="Yin Z."/>
        </authorList>
    </citation>
    <scope>NUCLEOTIDE SEQUENCE [LARGE SCALE GENOMIC DNA]</scope>
    <source>
        <strain evidence="2">wls1934</strain>
    </source>
</reference>